<organism evidence="1 2">
    <name type="scientific">Candidatus Edwardsbacteria bacterium GWF2_54_11</name>
    <dbReference type="NCBI Taxonomy" id="1817851"/>
    <lineage>
        <taxon>Bacteria</taxon>
        <taxon>Candidatus Edwardsiibacteriota</taxon>
    </lineage>
</organism>
<proteinExistence type="predicted"/>
<dbReference type="AlphaFoldDB" id="A0A1F5RGZ0"/>
<protein>
    <submittedName>
        <fullName evidence="1">Uncharacterized protein</fullName>
    </submittedName>
</protein>
<accession>A0A1F5RGZ0</accession>
<dbReference type="EMBL" id="MFFM01000012">
    <property type="protein sequence ID" value="OGF13807.1"/>
    <property type="molecule type" value="Genomic_DNA"/>
</dbReference>
<sequence length="77" mass="8786">MVKENVSIIKTKPDMLMQKKSQIPPEVQTAIAAALGQYLKDDKLGYHIVSMKPVQQNRISLWALTGRQEIMTGYRKK</sequence>
<comment type="caution">
    <text evidence="1">The sequence shown here is derived from an EMBL/GenBank/DDBJ whole genome shotgun (WGS) entry which is preliminary data.</text>
</comment>
<gene>
    <name evidence="1" type="ORF">A2024_06610</name>
</gene>
<evidence type="ECO:0000313" key="2">
    <source>
        <dbReference type="Proteomes" id="UP000177230"/>
    </source>
</evidence>
<name>A0A1F5RGZ0_9BACT</name>
<evidence type="ECO:0000313" key="1">
    <source>
        <dbReference type="EMBL" id="OGF13807.1"/>
    </source>
</evidence>
<reference evidence="1 2" key="1">
    <citation type="journal article" date="2016" name="Nat. Commun.">
        <title>Thousands of microbial genomes shed light on interconnected biogeochemical processes in an aquifer system.</title>
        <authorList>
            <person name="Anantharaman K."/>
            <person name="Brown C.T."/>
            <person name="Hug L.A."/>
            <person name="Sharon I."/>
            <person name="Castelle C.J."/>
            <person name="Probst A.J."/>
            <person name="Thomas B.C."/>
            <person name="Singh A."/>
            <person name="Wilkins M.J."/>
            <person name="Karaoz U."/>
            <person name="Brodie E.L."/>
            <person name="Williams K.H."/>
            <person name="Hubbard S.S."/>
            <person name="Banfield J.F."/>
        </authorList>
    </citation>
    <scope>NUCLEOTIDE SEQUENCE [LARGE SCALE GENOMIC DNA]</scope>
</reference>
<dbReference type="Proteomes" id="UP000177230">
    <property type="component" value="Unassembled WGS sequence"/>
</dbReference>